<sequence length="541" mass="56739">MRKPSPIILRLSTLATLLISLFTLQAQALDFSVGLVNCTELAWTATLSQTEWSVAPYVELFFVSTQGALNYSLLYSALNGGAFPTPGSYSKVTYFGDTVLNGTYRIGIGLADMNGNILTTTTSSQGTVQVTDVDPRSFTFDNCAGGTSSISGTAAAIPSTASSSLATTTSASSALTTATSAPTLSSKSTVSSSTVPAAASTTSGAVSPVSSLSSASTSTLPTTHSVNKSAIAGGVVGGFVLLLVAFALIRWCSSRRRTRRLSLAAHRMSALRSPSLSEKQVASPKADGAASPESLQRKTARVFASGDTYEVAALGRLSVGSRRRSEGYTPRSVSHGADDVSMINALAEGPSDEQEIQVVRVPFHLTPAQQVATTHDPVALESTTTHHSAATPYLPLTRTTSTPQQPRSFSTDNFVPPYPQPYASEPSHSRSKSQPLVLDLPTTTITPQLSPTGSTFHGKTIRPSHSNSNFKIPRVSVPAYLAGGESIEGEPGLGESISRQMSRSSSMRRMSTGGATFVSVDEDPFVDMPQEHSNQYGSTFG</sequence>
<feature type="region of interest" description="Disordered" evidence="1">
    <location>
        <begin position="273"/>
        <end position="294"/>
    </location>
</feature>
<keyword evidence="2" id="KW-0812">Transmembrane</keyword>
<feature type="signal peptide" evidence="3">
    <location>
        <begin position="1"/>
        <end position="28"/>
    </location>
</feature>
<keyword evidence="3" id="KW-0732">Signal</keyword>
<keyword evidence="2" id="KW-0472">Membrane</keyword>
<reference evidence="4 5" key="1">
    <citation type="submission" date="2018-03" db="EMBL/GenBank/DDBJ databases">
        <authorList>
            <person name="Guldener U."/>
        </authorList>
    </citation>
    <scope>NUCLEOTIDE SEQUENCE [LARGE SCALE GENOMIC DNA]</scope>
    <source>
        <strain evidence="4 5">NBRC100155</strain>
    </source>
</reference>
<feature type="region of interest" description="Disordered" evidence="1">
    <location>
        <begin position="522"/>
        <end position="541"/>
    </location>
</feature>
<evidence type="ECO:0000313" key="4">
    <source>
        <dbReference type="EMBL" id="SPO20612.1"/>
    </source>
</evidence>
<evidence type="ECO:0000256" key="3">
    <source>
        <dbReference type="SAM" id="SignalP"/>
    </source>
</evidence>
<evidence type="ECO:0000256" key="1">
    <source>
        <dbReference type="SAM" id="MobiDB-lite"/>
    </source>
</evidence>
<gene>
    <name evidence="4" type="ORF">UTRI_00088</name>
</gene>
<feature type="region of interest" description="Disordered" evidence="1">
    <location>
        <begin position="199"/>
        <end position="221"/>
    </location>
</feature>
<keyword evidence="2" id="KW-1133">Transmembrane helix</keyword>
<dbReference type="EMBL" id="OOIN01000002">
    <property type="protein sequence ID" value="SPO20612.1"/>
    <property type="molecule type" value="Genomic_DNA"/>
</dbReference>
<feature type="transmembrane region" description="Helical" evidence="2">
    <location>
        <begin position="230"/>
        <end position="252"/>
    </location>
</feature>
<feature type="compositionally biased region" description="Low complexity" evidence="1">
    <location>
        <begin position="496"/>
        <end position="510"/>
    </location>
</feature>
<dbReference type="OrthoDB" id="2555614at2759"/>
<accession>A0A5C3DR17</accession>
<feature type="region of interest" description="Disordered" evidence="1">
    <location>
        <begin position="485"/>
        <end position="510"/>
    </location>
</feature>
<dbReference type="Proteomes" id="UP000324022">
    <property type="component" value="Unassembled WGS sequence"/>
</dbReference>
<organism evidence="4 5">
    <name type="scientific">Ustilago trichophora</name>
    <dbReference type="NCBI Taxonomy" id="86804"/>
    <lineage>
        <taxon>Eukaryota</taxon>
        <taxon>Fungi</taxon>
        <taxon>Dikarya</taxon>
        <taxon>Basidiomycota</taxon>
        <taxon>Ustilaginomycotina</taxon>
        <taxon>Ustilaginomycetes</taxon>
        <taxon>Ustilaginales</taxon>
        <taxon>Ustilaginaceae</taxon>
        <taxon>Ustilago</taxon>
    </lineage>
</organism>
<feature type="region of interest" description="Disordered" evidence="1">
    <location>
        <begin position="382"/>
        <end position="470"/>
    </location>
</feature>
<feature type="compositionally biased region" description="Polar residues" evidence="1">
    <location>
        <begin position="441"/>
        <end position="470"/>
    </location>
</feature>
<evidence type="ECO:0000256" key="2">
    <source>
        <dbReference type="SAM" id="Phobius"/>
    </source>
</evidence>
<keyword evidence="5" id="KW-1185">Reference proteome</keyword>
<name>A0A5C3DR17_9BASI</name>
<evidence type="ECO:0000313" key="5">
    <source>
        <dbReference type="Proteomes" id="UP000324022"/>
    </source>
</evidence>
<proteinExistence type="predicted"/>
<feature type="compositionally biased region" description="Polar residues" evidence="1">
    <location>
        <begin position="531"/>
        <end position="541"/>
    </location>
</feature>
<dbReference type="AlphaFoldDB" id="A0A5C3DR17"/>
<feature type="compositionally biased region" description="Polar residues" evidence="1">
    <location>
        <begin position="397"/>
        <end position="413"/>
    </location>
</feature>
<protein>
    <submittedName>
        <fullName evidence="4">Uncharacterized protein</fullName>
    </submittedName>
</protein>
<feature type="chain" id="PRO_5022957816" evidence="3">
    <location>
        <begin position="29"/>
        <end position="541"/>
    </location>
</feature>